<feature type="compositionally biased region" description="Low complexity" evidence="1">
    <location>
        <begin position="67"/>
        <end position="115"/>
    </location>
</feature>
<feature type="region of interest" description="Disordered" evidence="1">
    <location>
        <begin position="1"/>
        <end position="115"/>
    </location>
</feature>
<protein>
    <submittedName>
        <fullName evidence="2">Uncharacterized protein</fullName>
    </submittedName>
</protein>
<gene>
    <name evidence="2" type="ORF">ONE63_007945</name>
</gene>
<feature type="compositionally biased region" description="Low complexity" evidence="1">
    <location>
        <begin position="296"/>
        <end position="315"/>
    </location>
</feature>
<feature type="compositionally biased region" description="Low complexity" evidence="1">
    <location>
        <begin position="1"/>
        <end position="23"/>
    </location>
</feature>
<dbReference type="Proteomes" id="UP001075354">
    <property type="component" value="Chromosome 5"/>
</dbReference>
<sequence length="500" mass="51439">MASSSSSSLRPSSASSSLSGGASAHRKRRSVPRSYDSPTTTLNGARTAAAVKSERLSPSGGHQVGDSASTSSLSRSGTPSSPPASSVGHPAGASPAASPSRGASNNNNSTINNNNISSHLKAMEDSVTHNYSEFMRNLAAKYQYVHPDEFYSTTRNGFPAALDPRFPYKAGVAAAPFLMPPLGAGLGQGLGQGVLPGVPVPPGVVSPLHHLAAPVAPATAPSSKDSSSASSGPTAKSPPSSAASATSEQASHAASLVFSPLLGDMSSTQALVNMVQRSHQNQLETYLKGAIKRPAEASPSPLSPLDLSSGAAPPAKKSRKGERERSDLYGVDSLLGLPSSLIRSSKERLATRTPPSRALSSPRLAGPATPPAATAAAPGSPKGSSPLSCSALCSTTPGHASAEGPCGEGGATSIAHWSVGDVCNFVGSIDLCVEYVQVSEPPRCLRPDLRPIVSPRGFRRTPDGRGDARGDVHKLYGRFKWSAYGHEPRMNYKGRLFRAQ</sequence>
<evidence type="ECO:0000256" key="1">
    <source>
        <dbReference type="SAM" id="MobiDB-lite"/>
    </source>
</evidence>
<evidence type="ECO:0000313" key="2">
    <source>
        <dbReference type="EMBL" id="KAJ1528021.1"/>
    </source>
</evidence>
<organism evidence="2 3">
    <name type="scientific">Megalurothrips usitatus</name>
    <name type="common">bean blossom thrips</name>
    <dbReference type="NCBI Taxonomy" id="439358"/>
    <lineage>
        <taxon>Eukaryota</taxon>
        <taxon>Metazoa</taxon>
        <taxon>Ecdysozoa</taxon>
        <taxon>Arthropoda</taxon>
        <taxon>Hexapoda</taxon>
        <taxon>Insecta</taxon>
        <taxon>Pterygota</taxon>
        <taxon>Neoptera</taxon>
        <taxon>Paraneoptera</taxon>
        <taxon>Thysanoptera</taxon>
        <taxon>Terebrantia</taxon>
        <taxon>Thripoidea</taxon>
        <taxon>Thripidae</taxon>
        <taxon>Megalurothrips</taxon>
    </lineage>
</organism>
<dbReference type="AlphaFoldDB" id="A0AAV7XTG5"/>
<feature type="region of interest" description="Disordered" evidence="1">
    <location>
        <begin position="216"/>
        <end position="248"/>
    </location>
</feature>
<dbReference type="EMBL" id="JAPTSV010000005">
    <property type="protein sequence ID" value="KAJ1528021.1"/>
    <property type="molecule type" value="Genomic_DNA"/>
</dbReference>
<reference evidence="2" key="1">
    <citation type="submission" date="2022-12" db="EMBL/GenBank/DDBJ databases">
        <title>Chromosome-level genome assembly of the bean flower thrips Megalurothrips usitatus.</title>
        <authorList>
            <person name="Ma L."/>
            <person name="Liu Q."/>
            <person name="Li H."/>
            <person name="Cai W."/>
        </authorList>
    </citation>
    <scope>NUCLEOTIDE SEQUENCE</scope>
    <source>
        <strain evidence="2">Cailab_2022a</strain>
    </source>
</reference>
<proteinExistence type="predicted"/>
<name>A0AAV7XTG5_9NEOP</name>
<keyword evidence="3" id="KW-1185">Reference proteome</keyword>
<accession>A0AAV7XTG5</accession>
<feature type="region of interest" description="Disordered" evidence="1">
    <location>
        <begin position="345"/>
        <end position="381"/>
    </location>
</feature>
<feature type="compositionally biased region" description="Low complexity" evidence="1">
    <location>
        <begin position="365"/>
        <end position="381"/>
    </location>
</feature>
<comment type="caution">
    <text evidence="2">The sequence shown here is derived from an EMBL/GenBank/DDBJ whole genome shotgun (WGS) entry which is preliminary data.</text>
</comment>
<evidence type="ECO:0000313" key="3">
    <source>
        <dbReference type="Proteomes" id="UP001075354"/>
    </source>
</evidence>
<feature type="region of interest" description="Disordered" evidence="1">
    <location>
        <begin position="294"/>
        <end position="327"/>
    </location>
</feature>